<dbReference type="EMBL" id="CP002850">
    <property type="protein sequence ID" value="AEH62400.1"/>
    <property type="molecule type" value="Genomic_DNA"/>
</dbReference>
<dbReference type="InterPro" id="IPR016181">
    <property type="entry name" value="Acyl_CoA_acyltransferase"/>
</dbReference>
<dbReference type="SUPFAM" id="SSF55729">
    <property type="entry name" value="Acyl-CoA N-acyltransferases (Nat)"/>
    <property type="match status" value="1"/>
</dbReference>
<evidence type="ECO:0000313" key="4">
    <source>
        <dbReference type="EMBL" id="AEH62400.1"/>
    </source>
</evidence>
<dbReference type="HOGENOM" id="CLU_013985_21_0_5"/>
<dbReference type="PANTHER" id="PTHR43800">
    <property type="entry name" value="PEPTIDYL-LYSINE N-ACETYLTRANSFERASE YJAB"/>
    <property type="match status" value="1"/>
</dbReference>
<organism evidence="4 5">
    <name type="scientific">Zymomonas mobilis subsp. mobilis (strain ATCC 10988 / DSM 424 / LMG 404 / NCIMB 8938 / NRRL B-806 / ZM1)</name>
    <dbReference type="NCBI Taxonomy" id="555217"/>
    <lineage>
        <taxon>Bacteria</taxon>
        <taxon>Pseudomonadati</taxon>
        <taxon>Pseudomonadota</taxon>
        <taxon>Alphaproteobacteria</taxon>
        <taxon>Sphingomonadales</taxon>
        <taxon>Zymomonadaceae</taxon>
        <taxon>Zymomonas</taxon>
    </lineage>
</organism>
<dbReference type="Gene3D" id="3.40.630.30">
    <property type="match status" value="1"/>
</dbReference>
<sequence>MPQTPFISRIRKSNSGDGQRVMEIWRDAVQETHLFLKAKDRFEIEKSLSDFLPMASLWLAVDDSDNAIGFMLCSHNHLEALFIDPHFMGQGIGRRLVQQAISFCNDILSVDVNEENSQALGFYRHLGFIETGRSKTDRQGYPYPLIFMHLPRNILK</sequence>
<dbReference type="Pfam" id="PF13673">
    <property type="entry name" value="Acetyltransf_10"/>
    <property type="match status" value="1"/>
</dbReference>
<dbReference type="eggNOG" id="COG0456">
    <property type="taxonomic scope" value="Bacteria"/>
</dbReference>
<feature type="domain" description="N-acetyltransferase" evidence="3">
    <location>
        <begin position="8"/>
        <end position="153"/>
    </location>
</feature>
<evidence type="ECO:0000256" key="1">
    <source>
        <dbReference type="ARBA" id="ARBA00022679"/>
    </source>
</evidence>
<dbReference type="KEGG" id="zmm:Zmob_0555"/>
<dbReference type="Proteomes" id="UP000001494">
    <property type="component" value="Chromosome"/>
</dbReference>
<evidence type="ECO:0000256" key="2">
    <source>
        <dbReference type="ARBA" id="ARBA00023315"/>
    </source>
</evidence>
<proteinExistence type="predicted"/>
<accession>A0A0H3G5J3</accession>
<dbReference type="RefSeq" id="WP_014500583.1">
    <property type="nucleotide sequence ID" value="NC_017262.1"/>
</dbReference>
<name>A0A0H3G5J3_ZYMMA</name>
<reference evidence="4 5" key="1">
    <citation type="journal article" date="2011" name="J. Bacteriol.">
        <title>Genome sequence of the ethanol-producing Zymomonas mobilis subsp. mobilis lectotype strain ATCC 10988.</title>
        <authorList>
            <person name="Pappas K.M."/>
            <person name="Kouvelis V.N."/>
            <person name="Saunders E."/>
            <person name="Brettin T.S."/>
            <person name="Bruce D."/>
            <person name="Detter C."/>
            <person name="Balakireva M."/>
            <person name="Han C.S."/>
            <person name="Savvakis G."/>
            <person name="Kyrpides N.C."/>
            <person name="Typas M.A."/>
        </authorList>
    </citation>
    <scope>NUCLEOTIDE SEQUENCE [LARGE SCALE GENOMIC DNA]</scope>
    <source>
        <strain evidence="5">ATCC 10988 / DSM 424 / CCUG 17860 / LMG 404 / NCIMB 8938 / NRRL B-806 / ZM1</strain>
    </source>
</reference>
<dbReference type="PANTHER" id="PTHR43800:SF1">
    <property type="entry name" value="PEPTIDYL-LYSINE N-ACETYLTRANSFERASE YJAB"/>
    <property type="match status" value="1"/>
</dbReference>
<dbReference type="InterPro" id="IPR000182">
    <property type="entry name" value="GNAT_dom"/>
</dbReference>
<evidence type="ECO:0000313" key="5">
    <source>
        <dbReference type="Proteomes" id="UP000001494"/>
    </source>
</evidence>
<dbReference type="AlphaFoldDB" id="A0A0H3G5J3"/>
<protein>
    <submittedName>
        <fullName evidence="4">GCN5-related N-acetyltransferase</fullName>
    </submittedName>
</protein>
<dbReference type="PROSITE" id="PS51186">
    <property type="entry name" value="GNAT"/>
    <property type="match status" value="1"/>
</dbReference>
<keyword evidence="2" id="KW-0012">Acyltransferase</keyword>
<dbReference type="GO" id="GO:0016747">
    <property type="term" value="F:acyltransferase activity, transferring groups other than amino-acyl groups"/>
    <property type="evidence" value="ECO:0007669"/>
    <property type="project" value="InterPro"/>
</dbReference>
<gene>
    <name evidence="4" type="ordered locus">Zmob_0555</name>
</gene>
<dbReference type="OrthoDB" id="9797417at2"/>
<dbReference type="CDD" id="cd04301">
    <property type="entry name" value="NAT_SF"/>
    <property type="match status" value="1"/>
</dbReference>
<dbReference type="NCBIfam" id="NF007807">
    <property type="entry name" value="PRK10514.1"/>
    <property type="match status" value="1"/>
</dbReference>
<keyword evidence="1 4" id="KW-0808">Transferase</keyword>
<evidence type="ECO:0000259" key="3">
    <source>
        <dbReference type="PROSITE" id="PS51186"/>
    </source>
</evidence>